<evidence type="ECO:0000256" key="1">
    <source>
        <dbReference type="ARBA" id="ARBA00022729"/>
    </source>
</evidence>
<evidence type="ECO:0000313" key="5">
    <source>
        <dbReference type="Proteomes" id="UP001319883"/>
    </source>
</evidence>
<feature type="chain" id="PRO_5045444748" evidence="2">
    <location>
        <begin position="27"/>
        <end position="192"/>
    </location>
</feature>
<feature type="domain" description="BON" evidence="3">
    <location>
        <begin position="125"/>
        <end position="192"/>
    </location>
</feature>
<feature type="domain" description="BON" evidence="3">
    <location>
        <begin position="47"/>
        <end position="116"/>
    </location>
</feature>
<evidence type="ECO:0000259" key="3">
    <source>
        <dbReference type="PROSITE" id="PS50914"/>
    </source>
</evidence>
<dbReference type="SMART" id="SM00749">
    <property type="entry name" value="BON"/>
    <property type="match status" value="2"/>
</dbReference>
<dbReference type="EMBL" id="JAGXFD010000001">
    <property type="protein sequence ID" value="MBZ9568129.1"/>
    <property type="molecule type" value="Genomic_DNA"/>
</dbReference>
<dbReference type="RefSeq" id="WP_224415152.1">
    <property type="nucleotide sequence ID" value="NZ_JAGXFC010000001.1"/>
</dbReference>
<dbReference type="InterPro" id="IPR014004">
    <property type="entry name" value="Transpt-assoc_nodulatn_dom_bac"/>
</dbReference>
<reference evidence="4 5" key="1">
    <citation type="submission" date="2021-05" db="EMBL/GenBank/DDBJ databases">
        <title>Petroleum and Energy Research Collection (APPE): ex situ preservation of microbial diversity associated with the oil industry and exploitation of its biotechnological potential.</title>
        <authorList>
            <person name="Paixao C.T.M."/>
            <person name="Gomes M.B."/>
            <person name="Oliveira V.M."/>
        </authorList>
    </citation>
    <scope>NUCLEOTIDE SEQUENCE [LARGE SCALE GENOMIC DNA]</scope>
    <source>
        <strain evidence="4 5">LIT2</strain>
    </source>
</reference>
<evidence type="ECO:0000313" key="4">
    <source>
        <dbReference type="EMBL" id="MBZ9568129.1"/>
    </source>
</evidence>
<dbReference type="Pfam" id="PF04972">
    <property type="entry name" value="BON"/>
    <property type="match status" value="2"/>
</dbReference>
<dbReference type="PROSITE" id="PS50914">
    <property type="entry name" value="BON"/>
    <property type="match status" value="2"/>
</dbReference>
<keyword evidence="5" id="KW-1185">Reference proteome</keyword>
<dbReference type="PANTHER" id="PTHR34606">
    <property type="entry name" value="BON DOMAIN-CONTAINING PROTEIN"/>
    <property type="match status" value="1"/>
</dbReference>
<proteinExistence type="predicted"/>
<dbReference type="InterPro" id="IPR007055">
    <property type="entry name" value="BON_dom"/>
</dbReference>
<dbReference type="PROSITE" id="PS51257">
    <property type="entry name" value="PROKAR_LIPOPROTEIN"/>
    <property type="match status" value="1"/>
</dbReference>
<accession>A0ABS7WZR6</accession>
<keyword evidence="1 2" id="KW-0732">Signal</keyword>
<feature type="signal peptide" evidence="2">
    <location>
        <begin position="1"/>
        <end position="26"/>
    </location>
</feature>
<comment type="caution">
    <text evidence="4">The sequence shown here is derived from an EMBL/GenBank/DDBJ whole genome shotgun (WGS) entry which is preliminary data.</text>
</comment>
<dbReference type="PANTHER" id="PTHR34606:SF4">
    <property type="entry name" value="OUTER MEMBRANE LIPOPROTEIN DOLP"/>
    <property type="match status" value="1"/>
</dbReference>
<evidence type="ECO:0000256" key="2">
    <source>
        <dbReference type="SAM" id="SignalP"/>
    </source>
</evidence>
<organism evidence="4 5">
    <name type="scientific">Modicisalibacter tunisiensis</name>
    <dbReference type="NCBI Taxonomy" id="390637"/>
    <lineage>
        <taxon>Bacteria</taxon>
        <taxon>Pseudomonadati</taxon>
        <taxon>Pseudomonadota</taxon>
        <taxon>Gammaproteobacteria</taxon>
        <taxon>Oceanospirillales</taxon>
        <taxon>Halomonadaceae</taxon>
        <taxon>Modicisalibacter</taxon>
    </lineage>
</organism>
<dbReference type="Proteomes" id="UP001319883">
    <property type="component" value="Unassembled WGS sequence"/>
</dbReference>
<protein>
    <submittedName>
        <fullName evidence="4">BON domain-containing protein</fullName>
    </submittedName>
</protein>
<gene>
    <name evidence="4" type="ORF">KGQ91_10640</name>
</gene>
<dbReference type="InterPro" id="IPR051686">
    <property type="entry name" value="Lipoprotein_DolP"/>
</dbReference>
<sequence>MKKTTALTPVLLALALGLGGCSVVNEVATPAPQGEDYSTRTPGMKVEDENIESKIHDAMARTDARLTDARVGVNSYNGVVLLFGQVPSQELKDKAESIAHDTRQVRKVYNELTVAANLPLGQRLKDDWLETRAQAQIAANKGIDSRHVEVIAENATLYLMGMVSRDEAQRIVNEVSDISGVQRIVKIFDYLN</sequence>
<name>A0ABS7WZR6_9GAMM</name>
<dbReference type="Gene3D" id="3.30.1340.30">
    <property type="match status" value="1"/>
</dbReference>